<accession>A0A285T807</accession>
<dbReference type="Proteomes" id="UP000219636">
    <property type="component" value="Unassembled WGS sequence"/>
</dbReference>
<dbReference type="Pfam" id="PF14024">
    <property type="entry name" value="DUF4240"/>
    <property type="match status" value="1"/>
</dbReference>
<dbReference type="InterPro" id="IPR025334">
    <property type="entry name" value="DUF4240"/>
</dbReference>
<keyword evidence="3" id="KW-1185">Reference proteome</keyword>
<dbReference type="RefSeq" id="WP_202615674.1">
    <property type="nucleotide sequence ID" value="NZ_OBMQ01000008.1"/>
</dbReference>
<protein>
    <submittedName>
        <fullName evidence="2">Uncharacterized protein DUF4240</fullName>
    </submittedName>
</protein>
<proteinExistence type="predicted"/>
<sequence length="151" mass="18088">MSMDENEFWKIIDLFEWKHTGNDKKVLKKAIRYLSKKSDEDIFTFDDILSKMLYDLDGKEYAKNIGEDSYVDEETYFSVDGFLYSRCVVVANGKEFYYEVLNNPQSMPKDMEFESLLYLASEAFEMTHDEEYDYVPKFDYETYSNQTQWVD</sequence>
<evidence type="ECO:0000313" key="2">
    <source>
        <dbReference type="EMBL" id="SOC15756.1"/>
    </source>
</evidence>
<organism evidence="2 3">
    <name type="scientific">Ureibacillus xyleni</name>
    <dbReference type="NCBI Taxonomy" id="614648"/>
    <lineage>
        <taxon>Bacteria</taxon>
        <taxon>Bacillati</taxon>
        <taxon>Bacillota</taxon>
        <taxon>Bacilli</taxon>
        <taxon>Bacillales</taxon>
        <taxon>Caryophanaceae</taxon>
        <taxon>Ureibacillus</taxon>
    </lineage>
</organism>
<reference evidence="3" key="1">
    <citation type="submission" date="2017-08" db="EMBL/GenBank/DDBJ databases">
        <authorList>
            <person name="Varghese N."/>
            <person name="Submissions S."/>
        </authorList>
    </citation>
    <scope>NUCLEOTIDE SEQUENCE [LARGE SCALE GENOMIC DNA]</scope>
    <source>
        <strain evidence="3">JC22</strain>
    </source>
</reference>
<evidence type="ECO:0000313" key="3">
    <source>
        <dbReference type="Proteomes" id="UP000219636"/>
    </source>
</evidence>
<feature type="domain" description="DUF4240" evidence="1">
    <location>
        <begin position="3"/>
        <end position="125"/>
    </location>
</feature>
<name>A0A285T807_9BACL</name>
<gene>
    <name evidence="2" type="ORF">SAMN05880501_108138</name>
</gene>
<dbReference type="AlphaFoldDB" id="A0A285T807"/>
<evidence type="ECO:0000259" key="1">
    <source>
        <dbReference type="Pfam" id="PF14024"/>
    </source>
</evidence>
<dbReference type="EMBL" id="OBMQ01000008">
    <property type="protein sequence ID" value="SOC15756.1"/>
    <property type="molecule type" value="Genomic_DNA"/>
</dbReference>